<evidence type="ECO:0000313" key="2">
    <source>
        <dbReference type="Proteomes" id="UP001500909"/>
    </source>
</evidence>
<comment type="caution">
    <text evidence="1">The sequence shown here is derived from an EMBL/GenBank/DDBJ whole genome shotgun (WGS) entry which is preliminary data.</text>
</comment>
<accession>A0ABP3JFL6</accession>
<dbReference type="RefSeq" id="WP_346093974.1">
    <property type="nucleotide sequence ID" value="NZ_BAAABY010000009.1"/>
</dbReference>
<protein>
    <submittedName>
        <fullName evidence="1">Uncharacterized protein</fullName>
    </submittedName>
</protein>
<organism evidence="1 2">
    <name type="scientific">Streptomyces olivaceiscleroticus</name>
    <dbReference type="NCBI Taxonomy" id="68245"/>
    <lineage>
        <taxon>Bacteria</taxon>
        <taxon>Bacillati</taxon>
        <taxon>Actinomycetota</taxon>
        <taxon>Actinomycetes</taxon>
        <taxon>Kitasatosporales</taxon>
        <taxon>Streptomycetaceae</taxon>
        <taxon>Streptomyces</taxon>
    </lineage>
</organism>
<sequence>MNFWDQSDERNVIRLLALRLLLERSEQALSMSPRMAGDSAQAEGGQLSGWPPAPAPLPQCPRFENRQRTAATRELATLLNQESTLTATGAQARQIAELLEYLDRDEEALTWWKKAAARGDEDAQDYLDILGDEEKEKTGEFPCPDAQTGETPGGSLACSAQKAGSFLMGGGAFVAACLAATEPKISKDTERLLEEIEEFLTDPDRMTDGRRR</sequence>
<dbReference type="EMBL" id="BAAABY010000009">
    <property type="protein sequence ID" value="GAA0452169.1"/>
    <property type="molecule type" value="Genomic_DNA"/>
</dbReference>
<evidence type="ECO:0000313" key="1">
    <source>
        <dbReference type="EMBL" id="GAA0452169.1"/>
    </source>
</evidence>
<dbReference type="Proteomes" id="UP001500909">
    <property type="component" value="Unassembled WGS sequence"/>
</dbReference>
<reference evidence="2" key="1">
    <citation type="journal article" date="2019" name="Int. J. Syst. Evol. Microbiol.">
        <title>The Global Catalogue of Microorganisms (GCM) 10K type strain sequencing project: providing services to taxonomists for standard genome sequencing and annotation.</title>
        <authorList>
            <consortium name="The Broad Institute Genomics Platform"/>
            <consortium name="The Broad Institute Genome Sequencing Center for Infectious Disease"/>
            <person name="Wu L."/>
            <person name="Ma J."/>
        </authorList>
    </citation>
    <scope>NUCLEOTIDE SEQUENCE [LARGE SCALE GENOMIC DNA]</scope>
    <source>
        <strain evidence="2">JCM 4805</strain>
    </source>
</reference>
<name>A0ABP3JFL6_9ACTN</name>
<gene>
    <name evidence="1" type="ORF">GCM10010361_15320</name>
</gene>
<proteinExistence type="predicted"/>
<keyword evidence="2" id="KW-1185">Reference proteome</keyword>